<name>L8H8X4_ACACF</name>
<dbReference type="AlphaFoldDB" id="L8H8X4"/>
<accession>L8H8X4</accession>
<dbReference type="GeneID" id="14922916"/>
<organism evidence="1 2">
    <name type="scientific">Acanthamoeba castellanii (strain ATCC 30010 / Neff)</name>
    <dbReference type="NCBI Taxonomy" id="1257118"/>
    <lineage>
        <taxon>Eukaryota</taxon>
        <taxon>Amoebozoa</taxon>
        <taxon>Discosea</taxon>
        <taxon>Longamoebia</taxon>
        <taxon>Centramoebida</taxon>
        <taxon>Acanthamoebidae</taxon>
        <taxon>Acanthamoeba</taxon>
    </lineage>
</organism>
<evidence type="ECO:0000313" key="1">
    <source>
        <dbReference type="EMBL" id="ELR21969.1"/>
    </source>
</evidence>
<dbReference type="VEuPathDB" id="AmoebaDB:ACA1_325410"/>
<evidence type="ECO:0008006" key="3">
    <source>
        <dbReference type="Google" id="ProtNLM"/>
    </source>
</evidence>
<dbReference type="PANTHER" id="PTHR33050">
    <property type="entry name" value="REVERSE TRANSCRIPTASE DOMAIN-CONTAINING PROTEIN"/>
    <property type="match status" value="1"/>
</dbReference>
<proteinExistence type="predicted"/>
<dbReference type="CDD" id="cd09275">
    <property type="entry name" value="RNase_HI_RT_DIRS1"/>
    <property type="match status" value="1"/>
</dbReference>
<dbReference type="InterPro" id="IPR052055">
    <property type="entry name" value="Hepadnavirus_pol/RT"/>
</dbReference>
<protein>
    <recommendedName>
        <fullName evidence="3">RNase H type-1 domain-containing protein</fullName>
    </recommendedName>
</protein>
<evidence type="ECO:0000313" key="2">
    <source>
        <dbReference type="Proteomes" id="UP000011083"/>
    </source>
</evidence>
<reference evidence="1 2" key="1">
    <citation type="journal article" date="2013" name="Genome Biol.">
        <title>Genome of Acanthamoeba castellanii highlights extensive lateral gene transfer and early evolution of tyrosine kinase signaling.</title>
        <authorList>
            <person name="Clarke M."/>
            <person name="Lohan A.J."/>
            <person name="Liu B."/>
            <person name="Lagkouvardos I."/>
            <person name="Roy S."/>
            <person name="Zafar N."/>
            <person name="Bertelli C."/>
            <person name="Schilde C."/>
            <person name="Kianianmomeni A."/>
            <person name="Burglin T.R."/>
            <person name="Frech C."/>
            <person name="Turcotte B."/>
            <person name="Kopec K.O."/>
            <person name="Synnott J.M."/>
            <person name="Choo C."/>
            <person name="Paponov I."/>
            <person name="Finkler A."/>
            <person name="Soon Heng Tan C."/>
            <person name="Hutchins A.P."/>
            <person name="Weinmeier T."/>
            <person name="Rattei T."/>
            <person name="Chu J.S."/>
            <person name="Gimenez G."/>
            <person name="Irimia M."/>
            <person name="Rigden D.J."/>
            <person name="Fitzpatrick D.A."/>
            <person name="Lorenzo-Morales J."/>
            <person name="Bateman A."/>
            <person name="Chiu C.H."/>
            <person name="Tang P."/>
            <person name="Hegemann P."/>
            <person name="Fromm H."/>
            <person name="Raoult D."/>
            <person name="Greub G."/>
            <person name="Miranda-Saavedra D."/>
            <person name="Chen N."/>
            <person name="Nash P."/>
            <person name="Ginger M.L."/>
            <person name="Horn M."/>
            <person name="Schaap P."/>
            <person name="Caler L."/>
            <person name="Loftus B."/>
        </authorList>
    </citation>
    <scope>NUCLEOTIDE SEQUENCE [LARGE SCALE GENOMIC DNA]</scope>
    <source>
        <strain evidence="1 2">Neff</strain>
    </source>
</reference>
<gene>
    <name evidence="1" type="ORF">ACA1_325410</name>
</gene>
<dbReference type="SUPFAM" id="SSF56672">
    <property type="entry name" value="DNA/RNA polymerases"/>
    <property type="match status" value="1"/>
</dbReference>
<dbReference type="PANTHER" id="PTHR33050:SF7">
    <property type="entry name" value="RIBONUCLEASE H"/>
    <property type="match status" value="1"/>
</dbReference>
<dbReference type="RefSeq" id="XP_004348343.1">
    <property type="nucleotide sequence ID" value="XM_004348293.1"/>
</dbReference>
<dbReference type="OrthoDB" id="6083831at2759"/>
<sequence length="305" mass="34710">MASSWEEALQAQSTTLALLTNLGWSVNWEKSSLEPSQAKEFLGLIVDMMVELRFCIKLSQAAIHNLEEWLAGLSKWDGRVVLTWPLDSSTTSMGWWKHCSQHINKLELKAVHQALKALLPCLWGKLILLHCNNVTAVVYIKHLVMNCMTHKIFDLCEHHNIQLLAIHLPGVENNRADHLSWLYPQHKWRLASSTSSTTTVDATAQDWCGETNWATPPITLIPCVLRLLQQQHTSATIITLVWPGRPWFQDLCQMSTTPPIPIPNIPDLFKWQGLLPPKPLHNPHWRWAAFKICGDTEQKAGLGWH</sequence>
<dbReference type="KEGG" id="acan:ACA1_325410"/>
<dbReference type="InterPro" id="IPR043502">
    <property type="entry name" value="DNA/RNA_pol_sf"/>
</dbReference>
<keyword evidence="2" id="KW-1185">Reference proteome</keyword>
<dbReference type="EMBL" id="KB007891">
    <property type="protein sequence ID" value="ELR21969.1"/>
    <property type="molecule type" value="Genomic_DNA"/>
</dbReference>
<dbReference type="Proteomes" id="UP000011083">
    <property type="component" value="Unassembled WGS sequence"/>
</dbReference>